<evidence type="ECO:0000313" key="3">
    <source>
        <dbReference type="Proteomes" id="UP000018050"/>
    </source>
</evidence>
<dbReference type="Proteomes" id="UP000018050">
    <property type="component" value="Unassembled WGS sequence"/>
</dbReference>
<name>U6G9A6_EIMAC</name>
<sequence>MSALRLQFSAITSRTPDPSSCTGQPLEHDAISGREKQRQTAKAAAGAHCECPTPYTDGRAAAPPQRLSTIKSENENGQESDGERGNTQQLQQQQTLQHRLGEGKVPLVV</sequence>
<dbReference type="EMBL" id="HG670450">
    <property type="protein sequence ID" value="CDI76715.1"/>
    <property type="molecule type" value="Genomic_DNA"/>
</dbReference>
<dbReference type="OMA" id="EDHCRSE"/>
<keyword evidence="3" id="KW-1185">Reference proteome</keyword>
<feature type="compositionally biased region" description="Polar residues" evidence="1">
    <location>
        <begin position="66"/>
        <end position="79"/>
    </location>
</feature>
<organism evidence="2 3">
    <name type="scientific">Eimeria acervulina</name>
    <name type="common">Coccidian parasite</name>
    <dbReference type="NCBI Taxonomy" id="5801"/>
    <lineage>
        <taxon>Eukaryota</taxon>
        <taxon>Sar</taxon>
        <taxon>Alveolata</taxon>
        <taxon>Apicomplexa</taxon>
        <taxon>Conoidasida</taxon>
        <taxon>Coccidia</taxon>
        <taxon>Eucoccidiorida</taxon>
        <taxon>Eimeriorina</taxon>
        <taxon>Eimeriidae</taxon>
        <taxon>Eimeria</taxon>
    </lineage>
</organism>
<reference evidence="2" key="1">
    <citation type="submission" date="2013-10" db="EMBL/GenBank/DDBJ databases">
        <title>Genomic analysis of the causative agents of coccidiosis in chickens.</title>
        <authorList>
            <person name="Reid A.J."/>
            <person name="Blake D."/>
            <person name="Billington K."/>
            <person name="Browne H."/>
            <person name="Dunn M."/>
            <person name="Hung S."/>
            <person name="Kawahara F."/>
            <person name="Miranda-Saavedra D."/>
            <person name="Mourier T."/>
            <person name="Nagra H."/>
            <person name="Otto T.D."/>
            <person name="Rawlings N."/>
            <person name="Sanchez A."/>
            <person name="Sanders M."/>
            <person name="Subramaniam C."/>
            <person name="Tay Y."/>
            <person name="Dear P."/>
            <person name="Doerig C."/>
            <person name="Gruber A."/>
            <person name="Parkinson J."/>
            <person name="Shirley M."/>
            <person name="Wan K.L."/>
            <person name="Berriman M."/>
            <person name="Tomley F."/>
            <person name="Pain A."/>
        </authorList>
    </citation>
    <scope>NUCLEOTIDE SEQUENCE</scope>
    <source>
        <strain evidence="2">Houghton</strain>
    </source>
</reference>
<feature type="compositionally biased region" description="Low complexity" evidence="1">
    <location>
        <begin position="87"/>
        <end position="97"/>
    </location>
</feature>
<dbReference type="RefSeq" id="XP_013252780.1">
    <property type="nucleotide sequence ID" value="XM_013397326.1"/>
</dbReference>
<feature type="compositionally biased region" description="Polar residues" evidence="1">
    <location>
        <begin position="9"/>
        <end position="23"/>
    </location>
</feature>
<proteinExistence type="predicted"/>
<feature type="region of interest" description="Disordered" evidence="1">
    <location>
        <begin position="1"/>
        <end position="109"/>
    </location>
</feature>
<evidence type="ECO:0000313" key="2">
    <source>
        <dbReference type="EMBL" id="CDI76715.1"/>
    </source>
</evidence>
<accession>U6G9A6</accession>
<feature type="compositionally biased region" description="Basic and acidic residues" evidence="1">
    <location>
        <begin position="26"/>
        <end position="38"/>
    </location>
</feature>
<protein>
    <submittedName>
        <fullName evidence="2">Uncharacterized protein</fullName>
    </submittedName>
</protein>
<evidence type="ECO:0000256" key="1">
    <source>
        <dbReference type="SAM" id="MobiDB-lite"/>
    </source>
</evidence>
<reference evidence="2" key="2">
    <citation type="submission" date="2013-10" db="EMBL/GenBank/DDBJ databases">
        <authorList>
            <person name="Aslett M."/>
        </authorList>
    </citation>
    <scope>NUCLEOTIDE SEQUENCE</scope>
    <source>
        <strain evidence="2">Houghton</strain>
    </source>
</reference>
<dbReference type="AlphaFoldDB" id="U6G9A6"/>
<dbReference type="OrthoDB" id="346434at2759"/>
<dbReference type="GeneID" id="25268434"/>
<dbReference type="VEuPathDB" id="ToxoDB:EAH_00003640"/>
<gene>
    <name evidence="2" type="ORF">EAH_00003640</name>
</gene>